<dbReference type="PANTHER" id="PTHR34472:SF1">
    <property type="entry name" value="SULFUR CARRIER PROTEIN THIS"/>
    <property type="match status" value="1"/>
</dbReference>
<dbReference type="NCBIfam" id="TIGR01683">
    <property type="entry name" value="thiS"/>
    <property type="match status" value="1"/>
</dbReference>
<dbReference type="PANTHER" id="PTHR34472">
    <property type="entry name" value="SULFUR CARRIER PROTEIN THIS"/>
    <property type="match status" value="1"/>
</dbReference>
<dbReference type="RefSeq" id="WP_073032558.1">
    <property type="nucleotide sequence ID" value="NZ_FQXJ01000025.1"/>
</dbReference>
<organism evidence="1 2">
    <name type="scientific">Desulfosporosinus lacus DSM 15449</name>
    <dbReference type="NCBI Taxonomy" id="1121420"/>
    <lineage>
        <taxon>Bacteria</taxon>
        <taxon>Bacillati</taxon>
        <taxon>Bacillota</taxon>
        <taxon>Clostridia</taxon>
        <taxon>Eubacteriales</taxon>
        <taxon>Desulfitobacteriaceae</taxon>
        <taxon>Desulfosporosinus</taxon>
    </lineage>
</organism>
<dbReference type="OrthoDB" id="9798559at2"/>
<dbReference type="CDD" id="cd00565">
    <property type="entry name" value="Ubl_ThiS"/>
    <property type="match status" value="1"/>
</dbReference>
<dbReference type="AlphaFoldDB" id="A0A1M6DZ55"/>
<proteinExistence type="predicted"/>
<dbReference type="EMBL" id="FQXJ01000025">
    <property type="protein sequence ID" value="SHI78544.1"/>
    <property type="molecule type" value="Genomic_DNA"/>
</dbReference>
<dbReference type="STRING" id="1121420.SAMN02746098_04638"/>
<sequence length="64" mass="7135">MKVNGTLITLDKSQTLFDFLQSQSIDFNTIAVERNGEIIPRSTYQNVVLSDEDTLEIVRFVGGG</sequence>
<protein>
    <submittedName>
        <fullName evidence="1">Sulfur carrier protein</fullName>
    </submittedName>
</protein>
<dbReference type="InterPro" id="IPR010035">
    <property type="entry name" value="Thi_S"/>
</dbReference>
<evidence type="ECO:0000313" key="2">
    <source>
        <dbReference type="Proteomes" id="UP000183954"/>
    </source>
</evidence>
<dbReference type="Pfam" id="PF02597">
    <property type="entry name" value="ThiS"/>
    <property type="match status" value="1"/>
</dbReference>
<dbReference type="SUPFAM" id="SSF54285">
    <property type="entry name" value="MoaD/ThiS"/>
    <property type="match status" value="1"/>
</dbReference>
<dbReference type="Gene3D" id="3.10.20.30">
    <property type="match status" value="1"/>
</dbReference>
<dbReference type="Proteomes" id="UP000183954">
    <property type="component" value="Unassembled WGS sequence"/>
</dbReference>
<dbReference type="InterPro" id="IPR012675">
    <property type="entry name" value="Beta-grasp_dom_sf"/>
</dbReference>
<accession>A0A1M6DZ55</accession>
<dbReference type="InterPro" id="IPR003749">
    <property type="entry name" value="ThiS/MoaD-like"/>
</dbReference>
<reference evidence="2" key="1">
    <citation type="submission" date="2016-11" db="EMBL/GenBank/DDBJ databases">
        <authorList>
            <person name="Varghese N."/>
            <person name="Submissions S."/>
        </authorList>
    </citation>
    <scope>NUCLEOTIDE SEQUENCE [LARGE SCALE GENOMIC DNA]</scope>
    <source>
        <strain evidence="2">DSM 15449</strain>
    </source>
</reference>
<gene>
    <name evidence="1" type="ORF">SAMN02746098_04638</name>
</gene>
<name>A0A1M6DZ55_9FIRM</name>
<keyword evidence="2" id="KW-1185">Reference proteome</keyword>
<dbReference type="InterPro" id="IPR016155">
    <property type="entry name" value="Mopterin_synth/thiamin_S_b"/>
</dbReference>
<evidence type="ECO:0000313" key="1">
    <source>
        <dbReference type="EMBL" id="SHI78544.1"/>
    </source>
</evidence>